<evidence type="ECO:0000313" key="2">
    <source>
        <dbReference type="Proteomes" id="UP000014074"/>
    </source>
</evidence>
<accession>R8BM39</accession>
<dbReference type="HOGENOM" id="CLU_1541179_0_0_1"/>
<evidence type="ECO:0000313" key="1">
    <source>
        <dbReference type="EMBL" id="EOO00438.1"/>
    </source>
</evidence>
<dbReference type="Proteomes" id="UP000014074">
    <property type="component" value="Unassembled WGS sequence"/>
</dbReference>
<dbReference type="RefSeq" id="XP_007914862.1">
    <property type="nucleotide sequence ID" value="XM_007916671.1"/>
</dbReference>
<protein>
    <submittedName>
        <fullName evidence="1">Uncharacterized protein</fullName>
    </submittedName>
</protein>
<organism evidence="1 2">
    <name type="scientific">Phaeoacremonium minimum (strain UCR-PA7)</name>
    <name type="common">Esca disease fungus</name>
    <name type="synonym">Togninia minima</name>
    <dbReference type="NCBI Taxonomy" id="1286976"/>
    <lineage>
        <taxon>Eukaryota</taxon>
        <taxon>Fungi</taxon>
        <taxon>Dikarya</taxon>
        <taxon>Ascomycota</taxon>
        <taxon>Pezizomycotina</taxon>
        <taxon>Sordariomycetes</taxon>
        <taxon>Sordariomycetidae</taxon>
        <taxon>Togniniales</taxon>
        <taxon>Togniniaceae</taxon>
        <taxon>Phaeoacremonium</taxon>
    </lineage>
</organism>
<name>R8BM39_PHAM7</name>
<gene>
    <name evidence="1" type="ORF">UCRPA7_4097</name>
</gene>
<dbReference type="AlphaFoldDB" id="R8BM39"/>
<proteinExistence type="predicted"/>
<reference evidence="2" key="1">
    <citation type="journal article" date="2013" name="Genome Announc.">
        <title>Draft genome sequence of the ascomycete Phaeoacremonium aleophilum strain UCR-PA7, a causal agent of the esca disease complex in grapevines.</title>
        <authorList>
            <person name="Blanco-Ulate B."/>
            <person name="Rolshausen P."/>
            <person name="Cantu D."/>
        </authorList>
    </citation>
    <scope>NUCLEOTIDE SEQUENCE [LARGE SCALE GENOMIC DNA]</scope>
    <source>
        <strain evidence="2">UCR-PA7</strain>
    </source>
</reference>
<keyword evidence="2" id="KW-1185">Reference proteome</keyword>
<dbReference type="OrthoDB" id="1638493at2759"/>
<dbReference type="GeneID" id="19324513"/>
<dbReference type="KEGG" id="tmn:UCRPA7_4097"/>
<dbReference type="EMBL" id="KB933094">
    <property type="protein sequence ID" value="EOO00438.1"/>
    <property type="molecule type" value="Genomic_DNA"/>
</dbReference>
<sequence length="174" mass="19189">MVVRIIVEQKICPSTEFVLEYMDWSISKAEAHRIAFGSSAAGLRINPAHDGINVNQSVVETVLKLSPAKILELVETRFSKGSLLRKIKIEHPGLSREWESLSFAIRAITEERKLQNGYVGLIGDWSGGILDEDDEDLDLREAGSHFAGDDAGLNLGDDIDLVTMPRGCLDPDEL</sequence>